<evidence type="ECO:0000313" key="3">
    <source>
        <dbReference type="EMBL" id="SBS70311.1"/>
    </source>
</evidence>
<feature type="transmembrane region" description="Helical" evidence="1">
    <location>
        <begin position="271"/>
        <end position="291"/>
    </location>
</feature>
<feature type="transmembrane region" description="Helical" evidence="1">
    <location>
        <begin position="182"/>
        <end position="199"/>
    </location>
</feature>
<feature type="domain" description="DUF1206" evidence="2">
    <location>
        <begin position="225"/>
        <end position="293"/>
    </location>
</feature>
<evidence type="ECO:0000259" key="2">
    <source>
        <dbReference type="Pfam" id="PF06724"/>
    </source>
</evidence>
<accession>A0A1Y5P2J3</accession>
<keyword evidence="1" id="KW-1133">Transmembrane helix</keyword>
<reference evidence="3" key="1">
    <citation type="submission" date="2016-03" db="EMBL/GenBank/DDBJ databases">
        <authorList>
            <person name="Ploux O."/>
        </authorList>
    </citation>
    <scope>NUCLEOTIDE SEQUENCE</scope>
    <source>
        <strain evidence="3">UC10</strain>
    </source>
</reference>
<feature type="domain" description="DUF1206" evidence="2">
    <location>
        <begin position="136"/>
        <end position="202"/>
    </location>
</feature>
<dbReference type="EMBL" id="FLQS01000001">
    <property type="protein sequence ID" value="SBS70311.1"/>
    <property type="molecule type" value="Genomic_DNA"/>
</dbReference>
<keyword evidence="1" id="KW-0472">Membrane</keyword>
<feature type="domain" description="DUF1206" evidence="2">
    <location>
        <begin position="48"/>
        <end position="114"/>
    </location>
</feature>
<organism evidence="3">
    <name type="scientific">uncultured Mycobacterium sp</name>
    <dbReference type="NCBI Taxonomy" id="171292"/>
    <lineage>
        <taxon>Bacteria</taxon>
        <taxon>Bacillati</taxon>
        <taxon>Actinomycetota</taxon>
        <taxon>Actinomycetes</taxon>
        <taxon>Mycobacteriales</taxon>
        <taxon>Mycobacteriaceae</taxon>
        <taxon>Mycobacterium</taxon>
        <taxon>environmental samples</taxon>
    </lineage>
</organism>
<proteinExistence type="predicted"/>
<dbReference type="Pfam" id="PF06724">
    <property type="entry name" value="DUF1206"/>
    <property type="match status" value="3"/>
</dbReference>
<evidence type="ECO:0000256" key="1">
    <source>
        <dbReference type="SAM" id="Phobius"/>
    </source>
</evidence>
<protein>
    <recommendedName>
        <fullName evidence="2">DUF1206 domain-containing protein</fullName>
    </recommendedName>
</protein>
<feature type="transmembrane region" description="Helical" evidence="1">
    <location>
        <begin position="48"/>
        <end position="69"/>
    </location>
</feature>
<dbReference type="AlphaFoldDB" id="A0A1Y5P2J3"/>
<feature type="transmembrane region" description="Helical" evidence="1">
    <location>
        <begin position="89"/>
        <end position="107"/>
    </location>
</feature>
<name>A0A1Y5P2J3_9MYCO</name>
<sequence>MRQSRLWGPAGVCQRGFRGSPVVMADNAVHGAVQAATHSRGFELAARAGYSVSGVLHLLIAYIIVGLAFGSAGNADQSGALATLRDQPAGAVALWLTAAGLVALALWRVAEAVLGSHPSEAGQEHGGAYDVFDRIKSAALAVVYAGIALAAVRFANGGGQSNSAQNAGLTARLLQTGWGKSVLLIAAAAIVGVGGYHVYKGLSTKFEEDLTVAGGGPLITPLGIAGYTAKGVVLGGAGILLVVATLTADPAKGAGLDVAVKSLGQAPFGKALLVTAAIGFAAYGAFCFVLARFARM</sequence>
<dbReference type="InterPro" id="IPR009597">
    <property type="entry name" value="DUF1206"/>
</dbReference>
<keyword evidence="1" id="KW-0812">Transmembrane</keyword>
<gene>
    <name evidence="3" type="ORF">MHPYR_10080</name>
</gene>